<keyword evidence="7" id="KW-1185">Reference proteome</keyword>
<comment type="caution">
    <text evidence="6">The sequence shown here is derived from an EMBL/GenBank/DDBJ whole genome shotgun (WGS) entry which is preliminary data.</text>
</comment>
<dbReference type="GO" id="GO:0043138">
    <property type="term" value="F:3'-5' DNA helicase activity"/>
    <property type="evidence" value="ECO:0007669"/>
    <property type="project" value="TreeGrafter"/>
</dbReference>
<dbReference type="PANTHER" id="PTHR11630:SF44">
    <property type="entry name" value="DNA REPLICATION LICENSING FACTOR MCM2"/>
    <property type="match status" value="1"/>
</dbReference>
<keyword evidence="3 4" id="KW-0238">DNA-binding</keyword>
<gene>
    <name evidence="6" type="primary">MCM2_1</name>
    <name evidence="6" type="ORF">HK097_006978</name>
</gene>
<dbReference type="EMBL" id="JADGJD010000334">
    <property type="protein sequence ID" value="KAJ3052015.1"/>
    <property type="molecule type" value="Genomic_DNA"/>
</dbReference>
<comment type="similarity">
    <text evidence="4">Belongs to the MCM family.</text>
</comment>
<dbReference type="InterPro" id="IPR041562">
    <property type="entry name" value="MCM_lid"/>
</dbReference>
<dbReference type="Proteomes" id="UP001212841">
    <property type="component" value="Unassembled WGS sequence"/>
</dbReference>
<evidence type="ECO:0000256" key="2">
    <source>
        <dbReference type="ARBA" id="ARBA00022840"/>
    </source>
</evidence>
<dbReference type="SUPFAM" id="SSF52540">
    <property type="entry name" value="P-loop containing nucleoside triphosphate hydrolases"/>
    <property type="match status" value="1"/>
</dbReference>
<dbReference type="Gene3D" id="3.40.50.300">
    <property type="entry name" value="P-loop containing nucleotide triphosphate hydrolases"/>
    <property type="match status" value="1"/>
</dbReference>
<sequence>MEQQSISTAKAGIVTSLQARCSVIAAANPTRGKYNQQLPLGQNVELTEPILSRFDVLCVVLDRADPIEDETLEQFVVESQMRSHPHYGEVDEIVRGTGAGARRVDKVDKDIISHDLLRKYIMYARDKICPRIDSIDQDMLEKLYGDLRREQVGECMRITVRYLESVIRMSEAFARMHLRDTVRQDDVDHAILNFSKYLAPITGEHERAHKILQDLVKEHVRGFVLSHGAVPGKCVVEREELDLRCHDYGILDIKAYLESDLFKAAFEYKKNKGQIILTLPH</sequence>
<accession>A0AAD5SDM2</accession>
<dbReference type="InterPro" id="IPR031327">
    <property type="entry name" value="MCM"/>
</dbReference>
<proteinExistence type="inferred from homology"/>
<dbReference type="GO" id="GO:0042555">
    <property type="term" value="C:MCM complex"/>
    <property type="evidence" value="ECO:0007669"/>
    <property type="project" value="TreeGrafter"/>
</dbReference>
<evidence type="ECO:0000256" key="3">
    <source>
        <dbReference type="ARBA" id="ARBA00023125"/>
    </source>
</evidence>
<dbReference type="InterPro" id="IPR059098">
    <property type="entry name" value="WHD_MCM2"/>
</dbReference>
<dbReference type="GO" id="GO:0005634">
    <property type="term" value="C:nucleus"/>
    <property type="evidence" value="ECO:0007669"/>
    <property type="project" value="TreeGrafter"/>
</dbReference>
<keyword evidence="2 4" id="KW-0067">ATP-binding</keyword>
<evidence type="ECO:0000256" key="1">
    <source>
        <dbReference type="ARBA" id="ARBA00022741"/>
    </source>
</evidence>
<reference evidence="6" key="1">
    <citation type="submission" date="2020-05" db="EMBL/GenBank/DDBJ databases">
        <title>Phylogenomic resolution of chytrid fungi.</title>
        <authorList>
            <person name="Stajich J.E."/>
            <person name="Amses K."/>
            <person name="Simmons R."/>
            <person name="Seto K."/>
            <person name="Myers J."/>
            <person name="Bonds A."/>
            <person name="Quandt C.A."/>
            <person name="Barry K."/>
            <person name="Liu P."/>
            <person name="Grigoriev I."/>
            <person name="Longcore J.E."/>
            <person name="James T.Y."/>
        </authorList>
    </citation>
    <scope>NUCLEOTIDE SEQUENCE</scope>
    <source>
        <strain evidence="6">JEL0318</strain>
    </source>
</reference>
<dbReference type="PANTHER" id="PTHR11630">
    <property type="entry name" value="DNA REPLICATION LICENSING FACTOR MCM FAMILY MEMBER"/>
    <property type="match status" value="1"/>
</dbReference>
<evidence type="ECO:0000313" key="7">
    <source>
        <dbReference type="Proteomes" id="UP001212841"/>
    </source>
</evidence>
<organism evidence="6 7">
    <name type="scientific">Rhizophlyctis rosea</name>
    <dbReference type="NCBI Taxonomy" id="64517"/>
    <lineage>
        <taxon>Eukaryota</taxon>
        <taxon>Fungi</taxon>
        <taxon>Fungi incertae sedis</taxon>
        <taxon>Chytridiomycota</taxon>
        <taxon>Chytridiomycota incertae sedis</taxon>
        <taxon>Chytridiomycetes</taxon>
        <taxon>Rhizophlyctidales</taxon>
        <taxon>Rhizophlyctidaceae</taxon>
        <taxon>Rhizophlyctis</taxon>
    </lineage>
</organism>
<dbReference type="InterPro" id="IPR001208">
    <property type="entry name" value="MCM_dom"/>
</dbReference>
<feature type="domain" description="MCM C-terminal AAA(+) ATPase" evidence="5">
    <location>
        <begin position="1"/>
        <end position="76"/>
    </location>
</feature>
<keyword evidence="6" id="KW-0378">Hydrolase</keyword>
<dbReference type="AlphaFoldDB" id="A0AAD5SDM2"/>
<dbReference type="GO" id="GO:0005524">
    <property type="term" value="F:ATP binding"/>
    <property type="evidence" value="ECO:0007669"/>
    <property type="project" value="UniProtKB-KW"/>
</dbReference>
<dbReference type="Pfam" id="PF23669">
    <property type="entry name" value="WHD_MCM2"/>
    <property type="match status" value="1"/>
</dbReference>
<dbReference type="GO" id="GO:0000727">
    <property type="term" value="P:double-strand break repair via break-induced replication"/>
    <property type="evidence" value="ECO:0007669"/>
    <property type="project" value="TreeGrafter"/>
</dbReference>
<dbReference type="Pfam" id="PF00493">
    <property type="entry name" value="MCM"/>
    <property type="match status" value="1"/>
</dbReference>
<dbReference type="PROSITE" id="PS50051">
    <property type="entry name" value="MCM_2"/>
    <property type="match status" value="1"/>
</dbReference>
<dbReference type="SMART" id="SM00350">
    <property type="entry name" value="MCM"/>
    <property type="match status" value="1"/>
</dbReference>
<evidence type="ECO:0000259" key="5">
    <source>
        <dbReference type="PROSITE" id="PS50051"/>
    </source>
</evidence>
<evidence type="ECO:0000313" key="6">
    <source>
        <dbReference type="EMBL" id="KAJ3052015.1"/>
    </source>
</evidence>
<name>A0AAD5SDM2_9FUNG</name>
<dbReference type="GO" id="GO:1902975">
    <property type="term" value="P:mitotic DNA replication initiation"/>
    <property type="evidence" value="ECO:0007669"/>
    <property type="project" value="TreeGrafter"/>
</dbReference>
<dbReference type="GO" id="GO:0017116">
    <property type="term" value="F:single-stranded DNA helicase activity"/>
    <property type="evidence" value="ECO:0007669"/>
    <property type="project" value="TreeGrafter"/>
</dbReference>
<protein>
    <submittedName>
        <fullName evidence="6">MCM DNA helicase complex subunit</fullName>
    </submittedName>
</protein>
<dbReference type="Pfam" id="PF17855">
    <property type="entry name" value="MCM_lid"/>
    <property type="match status" value="1"/>
</dbReference>
<evidence type="ECO:0000256" key="4">
    <source>
        <dbReference type="RuleBase" id="RU004070"/>
    </source>
</evidence>
<dbReference type="PRINTS" id="PR01657">
    <property type="entry name" value="MCMFAMILY"/>
</dbReference>
<dbReference type="InterPro" id="IPR027417">
    <property type="entry name" value="P-loop_NTPase"/>
</dbReference>
<dbReference type="GO" id="GO:0003697">
    <property type="term" value="F:single-stranded DNA binding"/>
    <property type="evidence" value="ECO:0007669"/>
    <property type="project" value="TreeGrafter"/>
</dbReference>
<keyword evidence="1 4" id="KW-0547">Nucleotide-binding</keyword>
<keyword evidence="6" id="KW-0347">Helicase</keyword>